<accession>A0ABT5ZLU4</accession>
<organism evidence="2 3">
    <name type="scientific">Streptomyces silvisoli</name>
    <dbReference type="NCBI Taxonomy" id="3034235"/>
    <lineage>
        <taxon>Bacteria</taxon>
        <taxon>Bacillati</taxon>
        <taxon>Actinomycetota</taxon>
        <taxon>Actinomycetes</taxon>
        <taxon>Kitasatosporales</taxon>
        <taxon>Streptomycetaceae</taxon>
        <taxon>Streptomyces</taxon>
    </lineage>
</organism>
<protein>
    <submittedName>
        <fullName evidence="2">Alpha/beta hydrolase</fullName>
    </submittedName>
</protein>
<sequence>MQAAKAAIRGDWWDDFTAVKQPMMVVRGDRSPAVPAEHAAQMARRRPGTEVVTIDGHHDFYITHTAELGAVVREFLDRAVRFLPDAVRGA</sequence>
<dbReference type="Gene3D" id="3.40.50.1820">
    <property type="entry name" value="alpha/beta hydrolase"/>
    <property type="match status" value="1"/>
</dbReference>
<dbReference type="RefSeq" id="WP_276093969.1">
    <property type="nucleotide sequence ID" value="NZ_JARJBC010000008.1"/>
</dbReference>
<feature type="region of interest" description="Disordered" evidence="1">
    <location>
        <begin position="29"/>
        <end position="48"/>
    </location>
</feature>
<comment type="caution">
    <text evidence="2">The sequence shown here is derived from an EMBL/GenBank/DDBJ whole genome shotgun (WGS) entry which is preliminary data.</text>
</comment>
<evidence type="ECO:0000313" key="3">
    <source>
        <dbReference type="Proteomes" id="UP001216579"/>
    </source>
</evidence>
<gene>
    <name evidence="2" type="ORF">P3G67_15220</name>
</gene>
<evidence type="ECO:0000313" key="2">
    <source>
        <dbReference type="EMBL" id="MDF3290574.1"/>
    </source>
</evidence>
<dbReference type="Proteomes" id="UP001216579">
    <property type="component" value="Unassembled WGS sequence"/>
</dbReference>
<keyword evidence="2" id="KW-0378">Hydrolase</keyword>
<dbReference type="GO" id="GO:0016787">
    <property type="term" value="F:hydrolase activity"/>
    <property type="evidence" value="ECO:0007669"/>
    <property type="project" value="UniProtKB-KW"/>
</dbReference>
<reference evidence="2 3" key="1">
    <citation type="submission" date="2023-03" db="EMBL/GenBank/DDBJ databases">
        <title>Draft genome sequence of Streptomyces sp. RB6PN23 isolated from peat swamp forest in Thailand.</title>
        <authorList>
            <person name="Klaysubun C."/>
            <person name="Duangmal K."/>
        </authorList>
    </citation>
    <scope>NUCLEOTIDE SEQUENCE [LARGE SCALE GENOMIC DNA]</scope>
    <source>
        <strain evidence="2 3">RB6PN23</strain>
    </source>
</reference>
<proteinExistence type="predicted"/>
<name>A0ABT5ZLU4_9ACTN</name>
<dbReference type="EMBL" id="JARJBC010000008">
    <property type="protein sequence ID" value="MDF3290574.1"/>
    <property type="molecule type" value="Genomic_DNA"/>
</dbReference>
<dbReference type="InterPro" id="IPR029058">
    <property type="entry name" value="AB_hydrolase_fold"/>
</dbReference>
<keyword evidence="3" id="KW-1185">Reference proteome</keyword>
<evidence type="ECO:0000256" key="1">
    <source>
        <dbReference type="SAM" id="MobiDB-lite"/>
    </source>
</evidence>
<dbReference type="SUPFAM" id="SSF53474">
    <property type="entry name" value="alpha/beta-Hydrolases"/>
    <property type="match status" value="1"/>
</dbReference>